<dbReference type="PROSITE" id="PS50853">
    <property type="entry name" value="FN3"/>
    <property type="match status" value="1"/>
</dbReference>
<accession>A0AAD1UK23</accession>
<sequence>MEEEVLEDSHWTGCTDVPVGRQRHYVLSGLDSRSTYRVRVMHSSDFGDTDWSPYKIYLTAIEETKEVYKRAEIFAKGTSAVNHGESVIMVDGNIILQKANYRGLYLVVLDRKTLAKTDSAIGVSSITEKLGALDGESIIVIVSNNVWEDDFSIELGNQLQKFGGFYIKEFQYQYSRRFSEHTRSRHLKFEDISEQNNYFHPFAFIGIKGIPPGMAYESIRSNQGYFLEESAQPQAELNVFLEYNIMTHRYVFDQIQVESEMRMNEDYKVIHKNKNRSLMNIIQYLASVNLTVAVDALESGFQSTYYDKSILVNSEIPQRLYENNSVVVAGVDLKTKPYYTYLQNFVHNDGRCEAPYTDYTNSFCYDLSTLGSDIPDIFKCKIGLMPYNCPAMADIENSFSGYF</sequence>
<evidence type="ECO:0000313" key="3">
    <source>
        <dbReference type="Proteomes" id="UP001295684"/>
    </source>
</evidence>
<comment type="caution">
    <text evidence="2">The sequence shown here is derived from an EMBL/GenBank/DDBJ whole genome shotgun (WGS) entry which is preliminary data.</text>
</comment>
<keyword evidence="3" id="KW-1185">Reference proteome</keyword>
<name>A0AAD1UK23_EUPCR</name>
<protein>
    <recommendedName>
        <fullName evidence="1">Fibronectin type-III domain-containing protein</fullName>
    </recommendedName>
</protein>
<dbReference type="EMBL" id="CAMPGE010009525">
    <property type="protein sequence ID" value="CAI2368390.1"/>
    <property type="molecule type" value="Genomic_DNA"/>
</dbReference>
<reference evidence="2" key="1">
    <citation type="submission" date="2023-07" db="EMBL/GenBank/DDBJ databases">
        <authorList>
            <consortium name="AG Swart"/>
            <person name="Singh M."/>
            <person name="Singh A."/>
            <person name="Seah K."/>
            <person name="Emmerich C."/>
        </authorList>
    </citation>
    <scope>NUCLEOTIDE SEQUENCE</scope>
    <source>
        <strain evidence="2">DP1</strain>
    </source>
</reference>
<dbReference type="InterPro" id="IPR036116">
    <property type="entry name" value="FN3_sf"/>
</dbReference>
<feature type="domain" description="Fibronectin type-III" evidence="1">
    <location>
        <begin position="1"/>
        <end position="64"/>
    </location>
</feature>
<dbReference type="SUPFAM" id="SSF49265">
    <property type="entry name" value="Fibronectin type III"/>
    <property type="match status" value="1"/>
</dbReference>
<proteinExistence type="predicted"/>
<dbReference type="AlphaFoldDB" id="A0AAD1UK23"/>
<evidence type="ECO:0000313" key="2">
    <source>
        <dbReference type="EMBL" id="CAI2368390.1"/>
    </source>
</evidence>
<gene>
    <name evidence="2" type="ORF">ECRASSUSDP1_LOCUS9681</name>
</gene>
<evidence type="ECO:0000259" key="1">
    <source>
        <dbReference type="PROSITE" id="PS50853"/>
    </source>
</evidence>
<dbReference type="Proteomes" id="UP001295684">
    <property type="component" value="Unassembled WGS sequence"/>
</dbReference>
<dbReference type="InterPro" id="IPR003961">
    <property type="entry name" value="FN3_dom"/>
</dbReference>
<organism evidence="2 3">
    <name type="scientific">Euplotes crassus</name>
    <dbReference type="NCBI Taxonomy" id="5936"/>
    <lineage>
        <taxon>Eukaryota</taxon>
        <taxon>Sar</taxon>
        <taxon>Alveolata</taxon>
        <taxon>Ciliophora</taxon>
        <taxon>Intramacronucleata</taxon>
        <taxon>Spirotrichea</taxon>
        <taxon>Hypotrichia</taxon>
        <taxon>Euplotida</taxon>
        <taxon>Euplotidae</taxon>
        <taxon>Moneuplotes</taxon>
    </lineage>
</organism>